<feature type="region of interest" description="Disordered" evidence="1">
    <location>
        <begin position="99"/>
        <end position="134"/>
    </location>
</feature>
<dbReference type="Gramene" id="PGSC0003DMT400091947">
    <property type="protein sequence ID" value="PGSC0003DMT400091947"/>
    <property type="gene ID" value="PGSC0003DMG400041518"/>
</dbReference>
<dbReference type="Proteomes" id="UP000011115">
    <property type="component" value="Unassembled WGS sequence"/>
</dbReference>
<name>M1DNR8_SOLTU</name>
<evidence type="ECO:0000256" key="1">
    <source>
        <dbReference type="SAM" id="MobiDB-lite"/>
    </source>
</evidence>
<evidence type="ECO:0000313" key="3">
    <source>
        <dbReference type="Proteomes" id="UP000011115"/>
    </source>
</evidence>
<protein>
    <submittedName>
        <fullName evidence="2">Integrase core domain containing protein</fullName>
    </submittedName>
</protein>
<accession>M1DNR8</accession>
<feature type="compositionally biased region" description="Basic and acidic residues" evidence="1">
    <location>
        <begin position="117"/>
        <end position="127"/>
    </location>
</feature>
<dbReference type="InParanoid" id="M1DNR8"/>
<keyword evidence="3" id="KW-1185">Reference proteome</keyword>
<reference evidence="3" key="1">
    <citation type="journal article" date="2011" name="Nature">
        <title>Genome sequence and analysis of the tuber crop potato.</title>
        <authorList>
            <consortium name="The Potato Genome Sequencing Consortium"/>
        </authorList>
    </citation>
    <scope>NUCLEOTIDE SEQUENCE [LARGE SCALE GENOMIC DNA]</scope>
    <source>
        <strain evidence="3">cv. DM1-3 516 R44</strain>
    </source>
</reference>
<dbReference type="EnsemblPlants" id="PGSC0003DMT400091947">
    <property type="protein sequence ID" value="PGSC0003DMT400091947"/>
    <property type="gene ID" value="PGSC0003DMG400041518"/>
</dbReference>
<dbReference type="PaxDb" id="4113-PGSC0003DMT400091947"/>
<proteinExistence type="predicted"/>
<sequence>MATLLRHIKSWMQRSILESEQKMEHIMDWKIQVIHKCLDAFELRVLERTAPTIDVSTFQMELASLHANVDALFSSTHIVPETTSAIREDEVVMTALFSETMPPPNSSRVARKHHRSDHTSDTDEARILKKKDRQ</sequence>
<dbReference type="HOGENOM" id="CLU_028647_7_1_1"/>
<organism evidence="2 3">
    <name type="scientific">Solanum tuberosum</name>
    <name type="common">Potato</name>
    <dbReference type="NCBI Taxonomy" id="4113"/>
    <lineage>
        <taxon>Eukaryota</taxon>
        <taxon>Viridiplantae</taxon>
        <taxon>Streptophyta</taxon>
        <taxon>Embryophyta</taxon>
        <taxon>Tracheophyta</taxon>
        <taxon>Spermatophyta</taxon>
        <taxon>Magnoliopsida</taxon>
        <taxon>eudicotyledons</taxon>
        <taxon>Gunneridae</taxon>
        <taxon>Pentapetalae</taxon>
        <taxon>asterids</taxon>
        <taxon>lamiids</taxon>
        <taxon>Solanales</taxon>
        <taxon>Solanaceae</taxon>
        <taxon>Solanoideae</taxon>
        <taxon>Solaneae</taxon>
        <taxon>Solanum</taxon>
    </lineage>
</organism>
<reference evidence="2" key="2">
    <citation type="submission" date="2015-06" db="UniProtKB">
        <authorList>
            <consortium name="EnsemblPlants"/>
        </authorList>
    </citation>
    <scope>IDENTIFICATION</scope>
    <source>
        <strain evidence="2">DM1-3 516 R44</strain>
    </source>
</reference>
<evidence type="ECO:0000313" key="2">
    <source>
        <dbReference type="EnsemblPlants" id="PGSC0003DMT400091947"/>
    </source>
</evidence>
<dbReference type="AlphaFoldDB" id="M1DNR8"/>